<dbReference type="AlphaFoldDB" id="A0A2R5FBQ0"/>
<evidence type="ECO:0000259" key="5">
    <source>
        <dbReference type="Pfam" id="PF13657"/>
    </source>
</evidence>
<dbReference type="PANTHER" id="PTHR37419:SF1">
    <property type="entry name" value="SERINE_THREONINE-PROTEIN KINASE TOXIN HIPA"/>
    <property type="match status" value="1"/>
</dbReference>
<dbReference type="InterPro" id="IPR012893">
    <property type="entry name" value="HipA-like_C"/>
</dbReference>
<feature type="domain" description="HipA-like C-terminal" evidence="4">
    <location>
        <begin position="143"/>
        <end position="375"/>
    </location>
</feature>
<accession>A0A2R5FBQ0</accession>
<dbReference type="Proteomes" id="UP000245081">
    <property type="component" value="Unassembled WGS sequence"/>
</dbReference>
<organism evidence="6 7">
    <name type="scientific">Novimethylophilus kurashikiensis</name>
    <dbReference type="NCBI Taxonomy" id="1825523"/>
    <lineage>
        <taxon>Bacteria</taxon>
        <taxon>Pseudomonadati</taxon>
        <taxon>Pseudomonadota</taxon>
        <taxon>Betaproteobacteria</taxon>
        <taxon>Nitrosomonadales</taxon>
        <taxon>Methylophilaceae</taxon>
        <taxon>Novimethylophilus</taxon>
    </lineage>
</organism>
<gene>
    <name evidence="6" type="primary">hipA</name>
    <name evidence="6" type="ORF">NMK_2579</name>
</gene>
<dbReference type="Pfam" id="PF13657">
    <property type="entry name" value="Couple_hipA"/>
    <property type="match status" value="1"/>
</dbReference>
<evidence type="ECO:0000313" key="6">
    <source>
        <dbReference type="EMBL" id="GBG14978.1"/>
    </source>
</evidence>
<dbReference type="InterPro" id="IPR052028">
    <property type="entry name" value="HipA_Ser/Thr_kinase"/>
</dbReference>
<keyword evidence="7" id="KW-1185">Reference proteome</keyword>
<dbReference type="InterPro" id="IPR017508">
    <property type="entry name" value="HipA_N1"/>
</dbReference>
<evidence type="ECO:0000256" key="2">
    <source>
        <dbReference type="ARBA" id="ARBA00022679"/>
    </source>
</evidence>
<keyword evidence="3 6" id="KW-0418">Kinase</keyword>
<dbReference type="NCBIfam" id="TIGR03071">
    <property type="entry name" value="couple_hipA"/>
    <property type="match status" value="1"/>
</dbReference>
<dbReference type="EMBL" id="BDOQ01000013">
    <property type="protein sequence ID" value="GBG14978.1"/>
    <property type="molecule type" value="Genomic_DNA"/>
</dbReference>
<protein>
    <submittedName>
        <fullName evidence="6">Serine/threonine-protein kinase HipA</fullName>
        <ecNumber evidence="6">2.7.11.1</ecNumber>
    </submittedName>
</protein>
<dbReference type="GO" id="GO:0004674">
    <property type="term" value="F:protein serine/threonine kinase activity"/>
    <property type="evidence" value="ECO:0007669"/>
    <property type="project" value="UniProtKB-EC"/>
</dbReference>
<reference evidence="6 7" key="1">
    <citation type="journal article" date="2018" name="Environ. Microbiol.">
        <title>Isolation and genomic characterization of Novimethylophilus kurashikiensis gen. nov. sp. nov., a new lanthanide-dependent methylotrophic species of Methylophilaceae.</title>
        <authorList>
            <person name="Lv H."/>
            <person name="Sahin N."/>
            <person name="Tani A."/>
        </authorList>
    </citation>
    <scope>NUCLEOTIDE SEQUENCE [LARGE SCALE GENOMIC DNA]</scope>
    <source>
        <strain evidence="6 7">La2-4</strain>
    </source>
</reference>
<evidence type="ECO:0000256" key="1">
    <source>
        <dbReference type="ARBA" id="ARBA00010164"/>
    </source>
</evidence>
<comment type="similarity">
    <text evidence="1">Belongs to the HipA Ser/Thr kinase family.</text>
</comment>
<evidence type="ECO:0000313" key="7">
    <source>
        <dbReference type="Proteomes" id="UP000245081"/>
    </source>
</evidence>
<dbReference type="Gene3D" id="1.10.1070.20">
    <property type="match status" value="1"/>
</dbReference>
<evidence type="ECO:0000256" key="3">
    <source>
        <dbReference type="ARBA" id="ARBA00022777"/>
    </source>
</evidence>
<dbReference type="OrthoDB" id="9805913at2"/>
<dbReference type="PANTHER" id="PTHR37419">
    <property type="entry name" value="SERINE/THREONINE-PROTEIN KINASE TOXIN HIPA"/>
    <property type="match status" value="1"/>
</dbReference>
<name>A0A2R5FBQ0_9PROT</name>
<dbReference type="EC" id="2.7.11.1" evidence="6"/>
<proteinExistence type="inferred from homology"/>
<comment type="caution">
    <text evidence="6">The sequence shown here is derived from an EMBL/GenBank/DDBJ whole genome shotgun (WGS) entry which is preliminary data.</text>
</comment>
<dbReference type="GO" id="GO:0005829">
    <property type="term" value="C:cytosol"/>
    <property type="evidence" value="ECO:0007669"/>
    <property type="project" value="TreeGrafter"/>
</dbReference>
<keyword evidence="2 6" id="KW-0808">Transferase</keyword>
<dbReference type="CDD" id="cd17793">
    <property type="entry name" value="HipA"/>
    <property type="match status" value="1"/>
</dbReference>
<evidence type="ECO:0000259" key="4">
    <source>
        <dbReference type="Pfam" id="PF07804"/>
    </source>
</evidence>
<dbReference type="Pfam" id="PF07804">
    <property type="entry name" value="HipA_C"/>
    <property type="match status" value="1"/>
</dbReference>
<feature type="domain" description="HipA N-terminal subdomain 1" evidence="5">
    <location>
        <begin position="8"/>
        <end position="96"/>
    </location>
</feature>
<dbReference type="RefSeq" id="WP_109016153.1">
    <property type="nucleotide sequence ID" value="NZ_BDOQ01000013.1"/>
</dbReference>
<sequence>MSEARSLNLYHDTQLVGSLFDLHPLKFVYAADWLTQPFAKPIAPALSLDRQEHAGEAVEAYFENLLPEANLRDLLKIKYQVSTLFGLLAAVGGDTASAYTLLPAGESPQPPKYQATTWEAIAQSLRPTEVSLAPESQNEGTRISLAGAQFKKSLLLMPDGTPALPLGNAPSSHILKPNIGNLEGVWASALNEVFMMKLARAIGLETAEIEYQLVAKSALIKRYDRMFNEKGALLRLHQLDLCQLDGKPSTIKYESDGGPSLARCRHLLQTHGVPAMDIKRLIEWVFFNLFIGNHDSHAKNLSIYYPPQGGARLAPFYDLLSTSLYPGLSRTFAFKIGGENIPGKIEISHIETMARELGFKPKYVLKIVNTIAASLLACIDAVTTDLSPIASPGTERSLLERLNQHITGNTRRLQARWGI</sequence>